<proteinExistence type="predicted"/>
<name>A0A645FH67_9ZZZZ</name>
<dbReference type="AlphaFoldDB" id="A0A645FH67"/>
<evidence type="ECO:0000313" key="1">
    <source>
        <dbReference type="EMBL" id="MPN13677.1"/>
    </source>
</evidence>
<protein>
    <submittedName>
        <fullName evidence="1">Uncharacterized protein</fullName>
    </submittedName>
</protein>
<reference evidence="1" key="1">
    <citation type="submission" date="2019-08" db="EMBL/GenBank/DDBJ databases">
        <authorList>
            <person name="Kucharzyk K."/>
            <person name="Murdoch R.W."/>
            <person name="Higgins S."/>
            <person name="Loffler F."/>
        </authorList>
    </citation>
    <scope>NUCLEOTIDE SEQUENCE</scope>
</reference>
<organism evidence="1">
    <name type="scientific">bioreactor metagenome</name>
    <dbReference type="NCBI Taxonomy" id="1076179"/>
    <lineage>
        <taxon>unclassified sequences</taxon>
        <taxon>metagenomes</taxon>
        <taxon>ecological metagenomes</taxon>
    </lineage>
</organism>
<dbReference type="EMBL" id="VSSQ01060201">
    <property type="protein sequence ID" value="MPN13677.1"/>
    <property type="molecule type" value="Genomic_DNA"/>
</dbReference>
<accession>A0A645FH67</accession>
<comment type="caution">
    <text evidence="1">The sequence shown here is derived from an EMBL/GenBank/DDBJ whole genome shotgun (WGS) entry which is preliminary data.</text>
</comment>
<sequence>MLLPGDQHDDPFLDRAVVDRPGHRQRLGDFAAETLAEFGEQEGQRIGLDLDTHEIATGQRIGMEARLEYPAAILGNEAGNAGDDAHLVGAGSGQGVETVAMHGFLAIGIELSGVRAGFF</sequence>
<gene>
    <name evidence="1" type="ORF">SDC9_161000</name>
</gene>